<gene>
    <name evidence="1" type="ORF">LMG27198_41690</name>
</gene>
<accession>A0A9W6GY68</accession>
<protein>
    <submittedName>
        <fullName evidence="1">Uncharacterized protein</fullName>
    </submittedName>
</protein>
<reference evidence="1" key="1">
    <citation type="journal article" date="2023" name="Int. J. Syst. Evol. Microbiol.">
        <title>Methylocystis iwaonis sp. nov., a type II methane-oxidizing bacterium from surface soil of a rice paddy field in Japan, and emended description of the genus Methylocystis (ex Whittenbury et al. 1970) Bowman et al. 1993.</title>
        <authorList>
            <person name="Kaise H."/>
            <person name="Sawadogo J.B."/>
            <person name="Alam M.S."/>
            <person name="Ueno C."/>
            <person name="Dianou D."/>
            <person name="Shinjo R."/>
            <person name="Asakawa S."/>
        </authorList>
    </citation>
    <scope>NUCLEOTIDE SEQUENCE</scope>
    <source>
        <strain evidence="1">LMG27198</strain>
    </source>
</reference>
<proteinExistence type="predicted"/>
<organism evidence="1 2">
    <name type="scientific">Methylocystis echinoides</name>
    <dbReference type="NCBI Taxonomy" id="29468"/>
    <lineage>
        <taxon>Bacteria</taxon>
        <taxon>Pseudomonadati</taxon>
        <taxon>Pseudomonadota</taxon>
        <taxon>Alphaproteobacteria</taxon>
        <taxon>Hyphomicrobiales</taxon>
        <taxon>Methylocystaceae</taxon>
        <taxon>Methylocystis</taxon>
    </lineage>
</organism>
<comment type="caution">
    <text evidence="1">The sequence shown here is derived from an EMBL/GenBank/DDBJ whole genome shotgun (WGS) entry which is preliminary data.</text>
</comment>
<dbReference type="EMBL" id="BSEC01000002">
    <property type="protein sequence ID" value="GLI95177.1"/>
    <property type="molecule type" value="Genomic_DNA"/>
</dbReference>
<evidence type="ECO:0000313" key="2">
    <source>
        <dbReference type="Proteomes" id="UP001144323"/>
    </source>
</evidence>
<sequence length="55" mass="5723">MAAAIGLREGFDAKVLQALAKRTKDGPQPRRLLALAAIYDGATRSEAAKIGGVTL</sequence>
<keyword evidence="2" id="KW-1185">Reference proteome</keyword>
<name>A0A9W6GY68_9HYPH</name>
<dbReference type="RefSeq" id="WP_281805856.1">
    <property type="nucleotide sequence ID" value="NZ_BSEC01000002.1"/>
</dbReference>
<evidence type="ECO:0000313" key="1">
    <source>
        <dbReference type="EMBL" id="GLI95177.1"/>
    </source>
</evidence>
<dbReference type="AlphaFoldDB" id="A0A9W6GY68"/>
<dbReference type="Proteomes" id="UP001144323">
    <property type="component" value="Unassembled WGS sequence"/>
</dbReference>